<dbReference type="Proteomes" id="UP001164506">
    <property type="component" value="Chromosome"/>
</dbReference>
<dbReference type="InterPro" id="IPR037143">
    <property type="entry name" value="4-PPantetheinyl_Trfase_dom_sf"/>
</dbReference>
<dbReference type="GeneID" id="95599874"/>
<dbReference type="InterPro" id="IPR008278">
    <property type="entry name" value="4-PPantetheinyl_Trfase_dom"/>
</dbReference>
<keyword evidence="1 4" id="KW-0808">Transferase</keyword>
<dbReference type="PANTHER" id="PTHR38096:SF1">
    <property type="entry name" value="ENTEROBACTIN SYNTHASE COMPONENT D"/>
    <property type="match status" value="1"/>
</dbReference>
<accession>A0ABY6QVU0</accession>
<gene>
    <name evidence="4" type="ORF">LDH80_10505</name>
</gene>
<keyword evidence="5" id="KW-1185">Reference proteome</keyword>
<feature type="domain" description="4'-phosphopantetheinyl transferase" evidence="2">
    <location>
        <begin position="102"/>
        <end position="174"/>
    </location>
</feature>
<evidence type="ECO:0000313" key="5">
    <source>
        <dbReference type="Proteomes" id="UP001164506"/>
    </source>
</evidence>
<feature type="domain" description="4'-phosphopantetheinyl transferase N-terminal" evidence="3">
    <location>
        <begin position="27"/>
        <end position="93"/>
    </location>
</feature>
<dbReference type="Pfam" id="PF17837">
    <property type="entry name" value="4PPT_N"/>
    <property type="match status" value="1"/>
</dbReference>
<sequence length="228" mass="24229">MIERILPAGLAVSEAFDDPADATLFPEEAAVVRNAVDSRRREFTTIRMCARRALAGLGLPPVPVLPGEGGAPRWPEAVVGSLTHCTGYRGAVLGRATEFAMIGIDAEPHAPLPEGILDATALPTERRHLRLLGAADPGVHWDRLLFCMKEAVFKAWYPFTGHALGFEDADISIDLAESTFDARILVPHTLGGGARLDRLEGRWLTGGGLALAAITVPVAQLPSTTAAP</sequence>
<dbReference type="InterPro" id="IPR003542">
    <property type="entry name" value="Enbac_synth_compD-like"/>
</dbReference>
<evidence type="ECO:0000256" key="1">
    <source>
        <dbReference type="ARBA" id="ARBA00022679"/>
    </source>
</evidence>
<dbReference type="InterPro" id="IPR041354">
    <property type="entry name" value="4PPT_N"/>
</dbReference>
<evidence type="ECO:0000259" key="2">
    <source>
        <dbReference type="Pfam" id="PF01648"/>
    </source>
</evidence>
<dbReference type="RefSeq" id="WP_190106819.1">
    <property type="nucleotide sequence ID" value="NZ_BMUH01000018.1"/>
</dbReference>
<reference evidence="4" key="1">
    <citation type="submission" date="2021-09" db="EMBL/GenBank/DDBJ databases">
        <title>Complete genome sequence and metabolic characterization of Streptomyces tanashiensis DSM 731 the producer of antibacterial Kalafungin and diverse secondary metabolites.</title>
        <authorList>
            <person name="Abbasi M.N."/>
            <person name="Anwar M.N."/>
            <person name="Alam K."/>
            <person name="Shoaib M."/>
            <person name="Lin Z."/>
            <person name="Hayat M."/>
            <person name="Ali M.I."/>
            <person name="Malik H.M.T."/>
            <person name="Ahmed I."/>
            <person name="Li A."/>
            <person name="Hailong Wang H."/>
            <person name="Zhang Y."/>
        </authorList>
    </citation>
    <scope>NUCLEOTIDE SEQUENCE</scope>
    <source>
        <strain evidence="4">Kala</strain>
    </source>
</reference>
<dbReference type="Pfam" id="PF01648">
    <property type="entry name" value="ACPS"/>
    <property type="match status" value="1"/>
</dbReference>
<dbReference type="PANTHER" id="PTHR38096">
    <property type="entry name" value="ENTEROBACTIN SYNTHASE COMPONENT D"/>
    <property type="match status" value="1"/>
</dbReference>
<evidence type="ECO:0000313" key="4">
    <source>
        <dbReference type="EMBL" id="UZX21123.1"/>
    </source>
</evidence>
<dbReference type="GO" id="GO:0016740">
    <property type="term" value="F:transferase activity"/>
    <property type="evidence" value="ECO:0007669"/>
    <property type="project" value="UniProtKB-KW"/>
</dbReference>
<dbReference type="PRINTS" id="PR01399">
    <property type="entry name" value="ENTSNTHTASED"/>
</dbReference>
<dbReference type="EMBL" id="CP084204">
    <property type="protein sequence ID" value="UZX21123.1"/>
    <property type="molecule type" value="Genomic_DNA"/>
</dbReference>
<dbReference type="SUPFAM" id="SSF56214">
    <property type="entry name" value="4'-phosphopantetheinyl transferase"/>
    <property type="match status" value="1"/>
</dbReference>
<protein>
    <submittedName>
        <fullName evidence="4">4'-phosphopantetheinyl transferase superfamily protein</fullName>
    </submittedName>
</protein>
<organism evidence="4 5">
    <name type="scientific">Streptomyces tanashiensis</name>
    <dbReference type="NCBI Taxonomy" id="67367"/>
    <lineage>
        <taxon>Bacteria</taxon>
        <taxon>Bacillati</taxon>
        <taxon>Actinomycetota</taxon>
        <taxon>Actinomycetes</taxon>
        <taxon>Kitasatosporales</taxon>
        <taxon>Streptomycetaceae</taxon>
        <taxon>Streptomyces</taxon>
    </lineage>
</organism>
<proteinExistence type="predicted"/>
<name>A0ABY6QVU0_9ACTN</name>
<evidence type="ECO:0000259" key="3">
    <source>
        <dbReference type="Pfam" id="PF17837"/>
    </source>
</evidence>